<feature type="chain" id="PRO_5025548577" description="Apple domain-containing protein" evidence="1">
    <location>
        <begin position="21"/>
        <end position="435"/>
    </location>
</feature>
<evidence type="ECO:0000313" key="3">
    <source>
        <dbReference type="Proteomes" id="UP000800096"/>
    </source>
</evidence>
<evidence type="ECO:0000313" key="2">
    <source>
        <dbReference type="EMBL" id="KAF1915688.1"/>
    </source>
</evidence>
<name>A0A6A5QLB3_AMPQU</name>
<dbReference type="Proteomes" id="UP000800096">
    <property type="component" value="Unassembled WGS sequence"/>
</dbReference>
<keyword evidence="1" id="KW-0732">Signal</keyword>
<sequence>MLLPTMVAALAAAVIPAVNAYNVTTSSTAVRCTTSFGYEPLSSGTTLTTFYNFATTTNIIRITSTVHSTVTATASASTLTGVVTDTVMVSTTITSTPPPTVVPTSAGFLPLFAFAPAGPTGGLSRVKRYEMEGRDAHDAFWLLKRQTAANNTGGLRVDRNGHTSNVYRRFPQQVNCRVSVTVNKTMATVEEGDPMTTYVDAQMATSMTTVTVSSTTTLTAVEPQKTVYAACQENNVVSSVEGTTGMQLIFDRVIYRPSEGFPVANELIVNTTSAQTCCIACQNTAFCAGSIYAPFESQCHLRLTQAPVPRAPTLPGNSSSTSLFNSTQHSMNSTYQSYPTYALLNSTSTSGLSPTGSWPSTPLSTSSSAANTCGSGSRSLYLGTVQGQTDFPIEYALALSNGPCGRFSVWPVPVNSSLDNSLSDAPMKKRAEIGM</sequence>
<protein>
    <recommendedName>
        <fullName evidence="4">Apple domain-containing protein</fullName>
    </recommendedName>
</protein>
<dbReference type="AlphaFoldDB" id="A0A6A5QLB3"/>
<accession>A0A6A5QLB3</accession>
<keyword evidence="3" id="KW-1185">Reference proteome</keyword>
<dbReference type="EMBL" id="ML979136">
    <property type="protein sequence ID" value="KAF1915688.1"/>
    <property type="molecule type" value="Genomic_DNA"/>
</dbReference>
<reference evidence="2" key="1">
    <citation type="journal article" date="2020" name="Stud. Mycol.">
        <title>101 Dothideomycetes genomes: a test case for predicting lifestyles and emergence of pathogens.</title>
        <authorList>
            <person name="Haridas S."/>
            <person name="Albert R."/>
            <person name="Binder M."/>
            <person name="Bloem J."/>
            <person name="Labutti K."/>
            <person name="Salamov A."/>
            <person name="Andreopoulos B."/>
            <person name="Baker S."/>
            <person name="Barry K."/>
            <person name="Bills G."/>
            <person name="Bluhm B."/>
            <person name="Cannon C."/>
            <person name="Castanera R."/>
            <person name="Culley D."/>
            <person name="Daum C."/>
            <person name="Ezra D."/>
            <person name="Gonzalez J."/>
            <person name="Henrissat B."/>
            <person name="Kuo A."/>
            <person name="Liang C."/>
            <person name="Lipzen A."/>
            <person name="Lutzoni F."/>
            <person name="Magnuson J."/>
            <person name="Mondo S."/>
            <person name="Nolan M."/>
            <person name="Ohm R."/>
            <person name="Pangilinan J."/>
            <person name="Park H.-J."/>
            <person name="Ramirez L."/>
            <person name="Alfaro M."/>
            <person name="Sun H."/>
            <person name="Tritt A."/>
            <person name="Yoshinaga Y."/>
            <person name="Zwiers L.-H."/>
            <person name="Turgeon B."/>
            <person name="Goodwin S."/>
            <person name="Spatafora J."/>
            <person name="Crous P."/>
            <person name="Grigoriev I."/>
        </authorList>
    </citation>
    <scope>NUCLEOTIDE SEQUENCE</scope>
    <source>
        <strain evidence="2">HMLAC05119</strain>
    </source>
</reference>
<evidence type="ECO:0000256" key="1">
    <source>
        <dbReference type="SAM" id="SignalP"/>
    </source>
</evidence>
<feature type="signal peptide" evidence="1">
    <location>
        <begin position="1"/>
        <end position="20"/>
    </location>
</feature>
<evidence type="ECO:0008006" key="4">
    <source>
        <dbReference type="Google" id="ProtNLM"/>
    </source>
</evidence>
<organism evidence="2 3">
    <name type="scientific">Ampelomyces quisqualis</name>
    <name type="common">Powdery mildew agent</name>
    <dbReference type="NCBI Taxonomy" id="50730"/>
    <lineage>
        <taxon>Eukaryota</taxon>
        <taxon>Fungi</taxon>
        <taxon>Dikarya</taxon>
        <taxon>Ascomycota</taxon>
        <taxon>Pezizomycotina</taxon>
        <taxon>Dothideomycetes</taxon>
        <taxon>Pleosporomycetidae</taxon>
        <taxon>Pleosporales</taxon>
        <taxon>Pleosporineae</taxon>
        <taxon>Phaeosphaeriaceae</taxon>
        <taxon>Ampelomyces</taxon>
    </lineage>
</organism>
<dbReference type="OrthoDB" id="5428787at2759"/>
<gene>
    <name evidence="2" type="ORF">BDU57DRAFT_557772</name>
</gene>
<proteinExistence type="predicted"/>